<keyword evidence="1" id="KW-1133">Transmembrane helix</keyword>
<name>A0AAU9ILU0_9CILI</name>
<organism evidence="2 3">
    <name type="scientific">Blepharisma stoltei</name>
    <dbReference type="NCBI Taxonomy" id="1481888"/>
    <lineage>
        <taxon>Eukaryota</taxon>
        <taxon>Sar</taxon>
        <taxon>Alveolata</taxon>
        <taxon>Ciliophora</taxon>
        <taxon>Postciliodesmatophora</taxon>
        <taxon>Heterotrichea</taxon>
        <taxon>Heterotrichida</taxon>
        <taxon>Blepharismidae</taxon>
        <taxon>Blepharisma</taxon>
    </lineage>
</organism>
<dbReference type="Proteomes" id="UP001162131">
    <property type="component" value="Unassembled WGS sequence"/>
</dbReference>
<keyword evidence="1" id="KW-0812">Transmembrane</keyword>
<comment type="caution">
    <text evidence="2">The sequence shown here is derived from an EMBL/GenBank/DDBJ whole genome shotgun (WGS) entry which is preliminary data.</text>
</comment>
<accession>A0AAU9ILU0</accession>
<sequence length="77" mass="9306">MLKFWKVQCKMWFAGLQYDYWGNIGSLSALAIGQHNIYYERDINCIYHDEIKERMLLFHSCWLISSFVFINEIAYND</sequence>
<feature type="transmembrane region" description="Helical" evidence="1">
    <location>
        <begin position="56"/>
        <end position="75"/>
    </location>
</feature>
<dbReference type="EMBL" id="CAJZBQ010000002">
    <property type="protein sequence ID" value="CAG9310450.1"/>
    <property type="molecule type" value="Genomic_DNA"/>
</dbReference>
<gene>
    <name evidence="2" type="ORF">BSTOLATCC_MIC1298</name>
</gene>
<proteinExistence type="predicted"/>
<evidence type="ECO:0000313" key="3">
    <source>
        <dbReference type="Proteomes" id="UP001162131"/>
    </source>
</evidence>
<dbReference type="AlphaFoldDB" id="A0AAU9ILU0"/>
<protein>
    <submittedName>
        <fullName evidence="2">Uncharacterized protein</fullName>
    </submittedName>
</protein>
<evidence type="ECO:0000313" key="2">
    <source>
        <dbReference type="EMBL" id="CAG9310450.1"/>
    </source>
</evidence>
<keyword evidence="1" id="KW-0472">Membrane</keyword>
<reference evidence="2" key="1">
    <citation type="submission" date="2021-09" db="EMBL/GenBank/DDBJ databases">
        <authorList>
            <consortium name="AG Swart"/>
            <person name="Singh M."/>
            <person name="Singh A."/>
            <person name="Seah K."/>
            <person name="Emmerich C."/>
        </authorList>
    </citation>
    <scope>NUCLEOTIDE SEQUENCE</scope>
    <source>
        <strain evidence="2">ATCC30299</strain>
    </source>
</reference>
<evidence type="ECO:0000256" key="1">
    <source>
        <dbReference type="SAM" id="Phobius"/>
    </source>
</evidence>
<keyword evidence="3" id="KW-1185">Reference proteome</keyword>